<dbReference type="OrthoDB" id="6200718at2"/>
<organism evidence="2 3">
    <name type="scientific">Hymenobacter metallilatus</name>
    <dbReference type="NCBI Taxonomy" id="2493666"/>
    <lineage>
        <taxon>Bacteria</taxon>
        <taxon>Pseudomonadati</taxon>
        <taxon>Bacteroidota</taxon>
        <taxon>Cytophagia</taxon>
        <taxon>Cytophagales</taxon>
        <taxon>Hymenobacteraceae</taxon>
        <taxon>Hymenobacter</taxon>
    </lineage>
</organism>
<dbReference type="Pfam" id="PF14024">
    <property type="entry name" value="DUF4240"/>
    <property type="match status" value="1"/>
</dbReference>
<gene>
    <name evidence="2" type="ORF">EI290_00985</name>
</gene>
<dbReference type="AlphaFoldDB" id="A0A3R9NJK5"/>
<reference evidence="2 3" key="1">
    <citation type="submission" date="2018-12" db="EMBL/GenBank/DDBJ databases">
        <authorList>
            <person name="Feng G."/>
            <person name="Zhu H."/>
        </authorList>
    </citation>
    <scope>NUCLEOTIDE SEQUENCE [LARGE SCALE GENOMIC DNA]</scope>
    <source>
        <strain evidence="2 3">9PBR-2</strain>
    </source>
</reference>
<dbReference type="InterPro" id="IPR025334">
    <property type="entry name" value="DUF4240"/>
</dbReference>
<comment type="caution">
    <text evidence="2">The sequence shown here is derived from an EMBL/GenBank/DDBJ whole genome shotgun (WGS) entry which is preliminary data.</text>
</comment>
<dbReference type="EMBL" id="RWIS01000001">
    <property type="protein sequence ID" value="RSK37261.1"/>
    <property type="molecule type" value="Genomic_DNA"/>
</dbReference>
<accession>A0A3R9NJK5</accession>
<feature type="domain" description="DUF4240" evidence="1">
    <location>
        <begin position="44"/>
        <end position="167"/>
    </location>
</feature>
<evidence type="ECO:0000313" key="3">
    <source>
        <dbReference type="Proteomes" id="UP000280066"/>
    </source>
</evidence>
<dbReference type="Proteomes" id="UP000280066">
    <property type="component" value="Unassembled WGS sequence"/>
</dbReference>
<protein>
    <submittedName>
        <fullName evidence="2">DUF4240 domain-containing protein</fullName>
    </submittedName>
</protein>
<proteinExistence type="predicted"/>
<evidence type="ECO:0000259" key="1">
    <source>
        <dbReference type="Pfam" id="PF14024"/>
    </source>
</evidence>
<name>A0A3R9NJK5_9BACT</name>
<sequence length="220" mass="25117">MMPLLQRSRSKSNRRRKVQRYRLWLVVCRVLPYFALRANPPVKMDKTEFWELIESAKTRAKGNQNLQEQLLISSLAKRSPEQIIEFECILREYLIAADDFGILAAQKIIDGYVTDDSYLYFRCWLIGEGQQVYQNALRAPDTLAAVVEEAYLDFEALLVVADSAFEECIGQEAEAGSSPRDIALARGLDYDSGSETKGEDWTENQLPKLLPKLWKKFGAA</sequence>
<keyword evidence="3" id="KW-1185">Reference proteome</keyword>
<evidence type="ECO:0000313" key="2">
    <source>
        <dbReference type="EMBL" id="RSK37261.1"/>
    </source>
</evidence>